<dbReference type="Gene3D" id="3.40.190.290">
    <property type="match status" value="1"/>
</dbReference>
<evidence type="ECO:0000256" key="2">
    <source>
        <dbReference type="ARBA" id="ARBA00023015"/>
    </source>
</evidence>
<organism evidence="6 7">
    <name type="scientific">BD1-7 clade bacterium</name>
    <dbReference type="NCBI Taxonomy" id="2029982"/>
    <lineage>
        <taxon>Bacteria</taxon>
        <taxon>Pseudomonadati</taxon>
        <taxon>Pseudomonadota</taxon>
        <taxon>Gammaproteobacteria</taxon>
        <taxon>Cellvibrionales</taxon>
        <taxon>Spongiibacteraceae</taxon>
        <taxon>BD1-7 clade</taxon>
    </lineage>
</organism>
<feature type="domain" description="HTH lysR-type" evidence="5">
    <location>
        <begin position="1"/>
        <end position="58"/>
    </location>
</feature>
<dbReference type="Gene3D" id="1.10.10.10">
    <property type="entry name" value="Winged helix-like DNA-binding domain superfamily/Winged helix DNA-binding domain"/>
    <property type="match status" value="1"/>
</dbReference>
<sequence length="298" mass="33515">MNWDNIRIFTTVHECGSIGKAAARLSLNHSTVLRRLDQLEQTLGVKLFVRSTSGYQMTDAAEQLLEHATTMHDSANAFHRAAAGNIEETTSPIRITLSPSMATTLMRSIVEFQTQYPQYQLDVAADINLSDLSRLEADVAIRYTNNPPEHYVGRQVLSLPQKLYVSRQYLAEHPSMHDVSDIEDWVVLAMPAFGNQFEQWIESLGDKGRVSIKTNATDLAIEAVAGGAGACFLPELRAAERTELTPLDLDPFDSTLGIWLLTHKDLRYQPSIRRFMRFMAEDLQKKLPEYAINTGEFV</sequence>
<reference evidence="6 7" key="1">
    <citation type="submission" date="2019-11" db="EMBL/GenBank/DDBJ databases">
        <authorList>
            <person name="Holert J."/>
        </authorList>
    </citation>
    <scope>NUCLEOTIDE SEQUENCE [LARGE SCALE GENOMIC DNA]</scope>
    <source>
        <strain evidence="6">BC5_2</strain>
    </source>
</reference>
<dbReference type="OrthoDB" id="570111at2"/>
<accession>A0A5S9QRF0</accession>
<keyword evidence="3" id="KW-0238">DNA-binding</keyword>
<dbReference type="PANTHER" id="PTHR30537:SF3">
    <property type="entry name" value="TRANSCRIPTIONAL REGULATORY PROTEIN"/>
    <property type="match status" value="1"/>
</dbReference>
<dbReference type="InterPro" id="IPR000847">
    <property type="entry name" value="LysR_HTH_N"/>
</dbReference>
<dbReference type="InterPro" id="IPR036390">
    <property type="entry name" value="WH_DNA-bd_sf"/>
</dbReference>
<keyword evidence="4" id="KW-0804">Transcription</keyword>
<keyword evidence="2" id="KW-0805">Transcription regulation</keyword>
<dbReference type="SUPFAM" id="SSF53850">
    <property type="entry name" value="Periplasmic binding protein-like II"/>
    <property type="match status" value="1"/>
</dbReference>
<dbReference type="PANTHER" id="PTHR30537">
    <property type="entry name" value="HTH-TYPE TRANSCRIPTIONAL REGULATOR"/>
    <property type="match status" value="1"/>
</dbReference>
<name>A0A5S9QRF0_9GAMM</name>
<evidence type="ECO:0000256" key="1">
    <source>
        <dbReference type="ARBA" id="ARBA00009437"/>
    </source>
</evidence>
<dbReference type="Pfam" id="PF03466">
    <property type="entry name" value="LysR_substrate"/>
    <property type="match status" value="1"/>
</dbReference>
<dbReference type="PROSITE" id="PS50931">
    <property type="entry name" value="HTH_LYSR"/>
    <property type="match status" value="1"/>
</dbReference>
<evidence type="ECO:0000256" key="4">
    <source>
        <dbReference type="ARBA" id="ARBA00023163"/>
    </source>
</evidence>
<dbReference type="AlphaFoldDB" id="A0A5S9QRF0"/>
<proteinExistence type="inferred from homology"/>
<gene>
    <name evidence="6" type="primary">yofA_2</name>
    <name evidence="6" type="ORF">DPBNPPHM_02710</name>
</gene>
<evidence type="ECO:0000259" key="5">
    <source>
        <dbReference type="PROSITE" id="PS50931"/>
    </source>
</evidence>
<dbReference type="GO" id="GO:0003700">
    <property type="term" value="F:DNA-binding transcription factor activity"/>
    <property type="evidence" value="ECO:0007669"/>
    <property type="project" value="InterPro"/>
</dbReference>
<dbReference type="InterPro" id="IPR036388">
    <property type="entry name" value="WH-like_DNA-bd_sf"/>
</dbReference>
<dbReference type="SUPFAM" id="SSF46785">
    <property type="entry name" value="Winged helix' DNA-binding domain"/>
    <property type="match status" value="1"/>
</dbReference>
<evidence type="ECO:0000256" key="3">
    <source>
        <dbReference type="ARBA" id="ARBA00023125"/>
    </source>
</evidence>
<dbReference type="InterPro" id="IPR005119">
    <property type="entry name" value="LysR_subst-bd"/>
</dbReference>
<comment type="similarity">
    <text evidence="1">Belongs to the LysR transcriptional regulatory family.</text>
</comment>
<dbReference type="GO" id="GO:0006351">
    <property type="term" value="P:DNA-templated transcription"/>
    <property type="evidence" value="ECO:0007669"/>
    <property type="project" value="TreeGrafter"/>
</dbReference>
<dbReference type="InterPro" id="IPR058163">
    <property type="entry name" value="LysR-type_TF_proteobact-type"/>
</dbReference>
<evidence type="ECO:0000313" key="7">
    <source>
        <dbReference type="Proteomes" id="UP000434580"/>
    </source>
</evidence>
<dbReference type="Pfam" id="PF00126">
    <property type="entry name" value="HTH_1"/>
    <property type="match status" value="1"/>
</dbReference>
<evidence type="ECO:0000313" key="6">
    <source>
        <dbReference type="EMBL" id="CAA0121203.1"/>
    </source>
</evidence>
<dbReference type="GO" id="GO:0043565">
    <property type="term" value="F:sequence-specific DNA binding"/>
    <property type="evidence" value="ECO:0007669"/>
    <property type="project" value="TreeGrafter"/>
</dbReference>
<dbReference type="EMBL" id="CACSII010000021">
    <property type="protein sequence ID" value="CAA0121203.1"/>
    <property type="molecule type" value="Genomic_DNA"/>
</dbReference>
<protein>
    <submittedName>
        <fullName evidence="6">HTH-type transcriptional regulator YofA</fullName>
    </submittedName>
</protein>
<dbReference type="Proteomes" id="UP000434580">
    <property type="component" value="Unassembled WGS sequence"/>
</dbReference>